<keyword evidence="2" id="KW-1133">Transmembrane helix</keyword>
<reference evidence="4" key="1">
    <citation type="submission" date="2021-08" db="EMBL/GenBank/DDBJ databases">
        <title>Complete genome sequence of Moraxella sp strain PS-22.</title>
        <authorList>
            <person name="Das S.K."/>
        </authorList>
    </citation>
    <scope>NUCLEOTIDE SEQUENCE</scope>
    <source>
        <strain evidence="4">PS-22</strain>
    </source>
</reference>
<proteinExistence type="predicted"/>
<name>A0A9X1UQK4_9GAMM</name>
<sequence>MKNNKHCHVRLAKHRACILSATLVSPLLLVAIIYTQADAQNPTQTASVTVASQTQTTTTTVAPAIVDNLEQEQEQEHDTDSISYGFEALQNSFAIDIDLPGENQADNPNYAQLVKFSSLTPSLLALIMQQNGATISDKQNYRLIDAKGHIMPMAIRPVSKQSSVNQVLQVVSVETDNPNAVEKLRHALTVQLDNPDNQQSINIDLSNLPSNPVAAVTNSPVRTWWLTNPNFAKNQSTLSTEQAVNLWLKFLPVNSAQPSKRPLQLQIYGSDDLQSWQMVSQTVVSPFDPSQRGQPSQATQHSQMVAPQADGSNQPIATGNAIAIEPQQANYRYWQVVANQPINLEAASLNRMVSEASFFLTRASFSKTKDDANQWRLSLAQPMLTTGVSFFVPENQLWQVSINVPEQEANQLAKINKTANVSNDKTLANSQIDKNHTTVSWQPTLTKSLQLGGQMQQDDLPVNLLTPMYEMYFLAQGTAPYRLVINEPGVLQQSNITLSNQQLASLGNTVEGQMQNIEALNNPNASFERYKTWALWGVLAAIVAALALIALRLYQQTTTQAPKE</sequence>
<dbReference type="EMBL" id="JACSYB010000001">
    <property type="protein sequence ID" value="MCG8146894.1"/>
    <property type="molecule type" value="Genomic_DNA"/>
</dbReference>
<comment type="caution">
    <text evidence="4">The sequence shown here is derived from an EMBL/GenBank/DDBJ whole genome shotgun (WGS) entry which is preliminary data.</text>
</comment>
<feature type="signal peptide" evidence="3">
    <location>
        <begin position="1"/>
        <end position="39"/>
    </location>
</feature>
<feature type="chain" id="PRO_5040932661" evidence="3">
    <location>
        <begin position="40"/>
        <end position="564"/>
    </location>
</feature>
<keyword evidence="3" id="KW-0732">Signal</keyword>
<dbReference type="RefSeq" id="WP_239741467.1">
    <property type="nucleotide sequence ID" value="NZ_JACSYB010000001.1"/>
</dbReference>
<dbReference type="Proteomes" id="UP001139238">
    <property type="component" value="Unassembled WGS sequence"/>
</dbReference>
<evidence type="ECO:0000256" key="1">
    <source>
        <dbReference type="SAM" id="MobiDB-lite"/>
    </source>
</evidence>
<keyword evidence="5" id="KW-1185">Reference proteome</keyword>
<dbReference type="Pfam" id="PF13163">
    <property type="entry name" value="DUF3999"/>
    <property type="match status" value="1"/>
</dbReference>
<evidence type="ECO:0000313" key="5">
    <source>
        <dbReference type="Proteomes" id="UP001139238"/>
    </source>
</evidence>
<protein>
    <submittedName>
        <fullName evidence="4">DUF3999 domain-containing protein</fullName>
    </submittedName>
</protein>
<dbReference type="AlphaFoldDB" id="A0A9X1UQK4"/>
<accession>A0A9X1UQK4</accession>
<gene>
    <name evidence="4" type="ORF">H9W84_01925</name>
</gene>
<keyword evidence="2" id="KW-0812">Transmembrane</keyword>
<dbReference type="InterPro" id="IPR025060">
    <property type="entry name" value="DUF3999"/>
</dbReference>
<feature type="compositionally biased region" description="Polar residues" evidence="1">
    <location>
        <begin position="291"/>
        <end position="316"/>
    </location>
</feature>
<organism evidence="4 5">
    <name type="scientific">Moraxella tetraodonis</name>
    <dbReference type="NCBI Taxonomy" id="2767221"/>
    <lineage>
        <taxon>Bacteria</taxon>
        <taxon>Pseudomonadati</taxon>
        <taxon>Pseudomonadota</taxon>
        <taxon>Gammaproteobacteria</taxon>
        <taxon>Moraxellales</taxon>
        <taxon>Moraxellaceae</taxon>
        <taxon>Moraxella</taxon>
    </lineage>
</organism>
<evidence type="ECO:0000256" key="2">
    <source>
        <dbReference type="SAM" id="Phobius"/>
    </source>
</evidence>
<feature type="region of interest" description="Disordered" evidence="1">
    <location>
        <begin position="285"/>
        <end position="316"/>
    </location>
</feature>
<evidence type="ECO:0000313" key="4">
    <source>
        <dbReference type="EMBL" id="MCG8146894.1"/>
    </source>
</evidence>
<keyword evidence="2" id="KW-0472">Membrane</keyword>
<feature type="transmembrane region" description="Helical" evidence="2">
    <location>
        <begin position="533"/>
        <end position="554"/>
    </location>
</feature>
<evidence type="ECO:0000256" key="3">
    <source>
        <dbReference type="SAM" id="SignalP"/>
    </source>
</evidence>